<organism evidence="2 3">
    <name type="scientific">Mycoplasmopsis agalactiae</name>
    <name type="common">Mycoplasma agalactiae</name>
    <dbReference type="NCBI Taxonomy" id="2110"/>
    <lineage>
        <taxon>Bacteria</taxon>
        <taxon>Bacillati</taxon>
        <taxon>Mycoplasmatota</taxon>
        <taxon>Mycoplasmoidales</taxon>
        <taxon>Metamycoplasmataceae</taxon>
        <taxon>Mycoplasmopsis</taxon>
    </lineage>
</organism>
<feature type="transmembrane region" description="Helical" evidence="1">
    <location>
        <begin position="19"/>
        <end position="36"/>
    </location>
</feature>
<proteinExistence type="predicted"/>
<dbReference type="EMBL" id="FP671138">
    <property type="protein sequence ID" value="CBH40951.1"/>
    <property type="molecule type" value="Genomic_DNA"/>
</dbReference>
<name>D3VRK3_MYCAA</name>
<evidence type="ECO:0000313" key="2">
    <source>
        <dbReference type="EMBL" id="CBH40951.1"/>
    </source>
</evidence>
<evidence type="ECO:0000256" key="1">
    <source>
        <dbReference type="SAM" id="Phobius"/>
    </source>
</evidence>
<accession>D3VRK3</accession>
<evidence type="ECO:0000313" key="3">
    <source>
        <dbReference type="Proteomes" id="UP000006902"/>
    </source>
</evidence>
<reference evidence="3" key="1">
    <citation type="journal article" date="2010" name="BMC Genomics">
        <title>Comparative genomic and proteomic analyses of two Mycoplasma agalactiae strains: clues to the macro- and micro-events that are shaping mycoplasma diversity.</title>
        <authorList>
            <person name="Nouvel L.X."/>
            <person name="Sirand-Pugnet P."/>
            <person name="Marenda M.S."/>
            <person name="Sagne E."/>
            <person name="Barbe V."/>
            <person name="Mangenot S."/>
            <person name="Schenowitz C."/>
            <person name="Jacob D."/>
            <person name="Barre A."/>
            <person name="Claverol S."/>
            <person name="Blanchard A."/>
            <person name="Citti C."/>
        </authorList>
    </citation>
    <scope>NUCLEOTIDE SEQUENCE [LARGE SCALE GENOMIC DNA]</scope>
    <source>
        <strain evidence="3">5632</strain>
    </source>
</reference>
<feature type="transmembrane region" description="Helical" evidence="1">
    <location>
        <begin position="159"/>
        <end position="182"/>
    </location>
</feature>
<keyword evidence="1" id="KW-0472">Membrane</keyword>
<keyword evidence="1" id="KW-0812">Transmembrane</keyword>
<dbReference type="Proteomes" id="UP000006902">
    <property type="component" value="Chromosome"/>
</dbReference>
<feature type="transmembrane region" description="Helical" evidence="1">
    <location>
        <begin position="123"/>
        <end position="147"/>
    </location>
</feature>
<gene>
    <name evidence="2" type="ordered locus">MAGa7480</name>
</gene>
<feature type="transmembrane region" description="Helical" evidence="1">
    <location>
        <begin position="83"/>
        <end position="103"/>
    </location>
</feature>
<dbReference type="KEGG" id="mal:MAGa7480"/>
<protein>
    <submittedName>
        <fullName evidence="2">Uncharacterized protein</fullName>
    </submittedName>
</protein>
<keyword evidence="1" id="KW-1133">Transmembrane helix</keyword>
<sequence>MQCEIICIYFQILQLYQPILYFMLWLYIYIYIYDLAMETEQINNNQSNIQQPVAQTNPTNNNVTVIRHEHAFVDHSQKKFILILRYTLIIGAVFACFMAPYSIYTGIKYFNNGNSQFSTGQKAGLVIGCIAIFALAVATVVLMALTLTAKYMHNMKINVAAWCVAIPFYIFVFVAFLAWIGWKIFVLKMGTKRDITIRGGY</sequence>
<dbReference type="AlphaFoldDB" id="D3VRK3"/>